<sequence length="195" mass="20756">MLTLPILPVCRLQQRDSAGHSYFGIEHHGIRPKAMTFAKGLANGLSIGGVIAEASMMNTLTTHSISTAGGNPVAMAAAIAVLDFVESHSLQQHADEVGTRLGEGLHQLSDQFPMIGEVRGSGLMWGLEIVHPHTLDPDPIRAADLIEHARDAGLLIGGGGLHRNVLRLTPPMTINSAEVAEALSYLRYALAQIHP</sequence>
<dbReference type="Gene3D" id="3.90.1150.10">
    <property type="entry name" value="Aspartate Aminotransferase, domain 1"/>
    <property type="match status" value="1"/>
</dbReference>
<evidence type="ECO:0000313" key="9">
    <source>
        <dbReference type="Proteomes" id="UP001185927"/>
    </source>
</evidence>
<dbReference type="PANTHER" id="PTHR45688:SF3">
    <property type="entry name" value="ALANINE--GLYOXYLATE AMINOTRANSFERASE 2, MITOCHONDRIAL"/>
    <property type="match status" value="1"/>
</dbReference>
<dbReference type="EC" id="2.6.1.44" evidence="4"/>
<proteinExistence type="inferred from homology"/>
<dbReference type="Proteomes" id="UP001185927">
    <property type="component" value="Unassembled WGS sequence"/>
</dbReference>
<keyword evidence="9" id="KW-1185">Reference proteome</keyword>
<dbReference type="InterPro" id="IPR015422">
    <property type="entry name" value="PyrdxlP-dep_Trfase_small"/>
</dbReference>
<dbReference type="InterPro" id="IPR005814">
    <property type="entry name" value="Aminotrans_3"/>
</dbReference>
<dbReference type="SUPFAM" id="SSF53383">
    <property type="entry name" value="PLP-dependent transferases"/>
    <property type="match status" value="1"/>
</dbReference>
<evidence type="ECO:0000313" key="8">
    <source>
        <dbReference type="EMBL" id="MDV6270835.1"/>
    </source>
</evidence>
<keyword evidence="6" id="KW-0808">Transferase</keyword>
<dbReference type="Pfam" id="PF00202">
    <property type="entry name" value="Aminotran_3"/>
    <property type="match status" value="1"/>
</dbReference>
<comment type="caution">
    <text evidence="8">The sequence shown here is derived from an EMBL/GenBank/DDBJ whole genome shotgun (WGS) entry which is preliminary data.</text>
</comment>
<organism evidence="8 9">
    <name type="scientific">Rhodococcus globerulus</name>
    <dbReference type="NCBI Taxonomy" id="33008"/>
    <lineage>
        <taxon>Bacteria</taxon>
        <taxon>Bacillati</taxon>
        <taxon>Actinomycetota</taxon>
        <taxon>Actinomycetes</taxon>
        <taxon>Mycobacteriales</taxon>
        <taxon>Nocardiaceae</taxon>
        <taxon>Rhodococcus</taxon>
    </lineage>
</organism>
<comment type="subunit">
    <text evidence="3">Homotetramer.</text>
</comment>
<accession>A0ABU4C2V5</accession>
<evidence type="ECO:0000256" key="6">
    <source>
        <dbReference type="ARBA" id="ARBA00022679"/>
    </source>
</evidence>
<gene>
    <name evidence="8" type="ORF">R3Q16_29840</name>
</gene>
<evidence type="ECO:0000256" key="4">
    <source>
        <dbReference type="ARBA" id="ARBA00013049"/>
    </source>
</evidence>
<evidence type="ECO:0000256" key="1">
    <source>
        <dbReference type="ARBA" id="ARBA00001933"/>
    </source>
</evidence>
<dbReference type="Gene3D" id="3.40.640.10">
    <property type="entry name" value="Type I PLP-dependent aspartate aminotransferase-like (Major domain)"/>
    <property type="match status" value="1"/>
</dbReference>
<keyword evidence="5 8" id="KW-0032">Aminotransferase</keyword>
<dbReference type="InterPro" id="IPR015424">
    <property type="entry name" value="PyrdxlP-dep_Trfase"/>
</dbReference>
<evidence type="ECO:0000256" key="2">
    <source>
        <dbReference type="ARBA" id="ARBA00008954"/>
    </source>
</evidence>
<comment type="similarity">
    <text evidence="2">Belongs to the class-III pyridoxal-phosphate-dependent aminotransferase family.</text>
</comment>
<dbReference type="PANTHER" id="PTHR45688">
    <property type="match status" value="1"/>
</dbReference>
<name>A0ABU4C2V5_RHOGO</name>
<evidence type="ECO:0000256" key="7">
    <source>
        <dbReference type="ARBA" id="ARBA00022898"/>
    </source>
</evidence>
<keyword evidence="7" id="KW-0663">Pyridoxal phosphate</keyword>
<comment type="cofactor">
    <cofactor evidence="1">
        <name>pyridoxal 5'-phosphate</name>
        <dbReference type="ChEBI" id="CHEBI:597326"/>
    </cofactor>
</comment>
<evidence type="ECO:0000256" key="5">
    <source>
        <dbReference type="ARBA" id="ARBA00022576"/>
    </source>
</evidence>
<reference evidence="8 9" key="1">
    <citation type="submission" date="2023-10" db="EMBL/GenBank/DDBJ databases">
        <title>Development of a sustainable strategy for remediation of hydrocarbon-contaminated territories based on the waste exchange concept.</title>
        <authorList>
            <person name="Krivoruchko A."/>
        </authorList>
    </citation>
    <scope>NUCLEOTIDE SEQUENCE [LARGE SCALE GENOMIC DNA]</scope>
    <source>
        <strain evidence="8 9">IEGM 1203</strain>
    </source>
</reference>
<dbReference type="InterPro" id="IPR015421">
    <property type="entry name" value="PyrdxlP-dep_Trfase_major"/>
</dbReference>
<dbReference type="GO" id="GO:0008483">
    <property type="term" value="F:transaminase activity"/>
    <property type="evidence" value="ECO:0007669"/>
    <property type="project" value="UniProtKB-KW"/>
</dbReference>
<dbReference type="EMBL" id="JAWLKB010000024">
    <property type="protein sequence ID" value="MDV6270835.1"/>
    <property type="molecule type" value="Genomic_DNA"/>
</dbReference>
<evidence type="ECO:0000256" key="3">
    <source>
        <dbReference type="ARBA" id="ARBA00011881"/>
    </source>
</evidence>
<protein>
    <recommendedName>
        <fullName evidence="4">alanine--glyoxylate transaminase</fullName>
        <ecNumber evidence="4">2.6.1.44</ecNumber>
    </recommendedName>
</protein>